<dbReference type="InterPro" id="IPR029055">
    <property type="entry name" value="Ntn_hydrolases_N"/>
</dbReference>
<dbReference type="GO" id="GO:0005634">
    <property type="term" value="C:nucleus"/>
    <property type="evidence" value="ECO:0007669"/>
    <property type="project" value="UniProtKB-SubCell"/>
</dbReference>
<evidence type="ECO:0000256" key="6">
    <source>
        <dbReference type="RuleBase" id="RU000551"/>
    </source>
</evidence>
<reference evidence="8" key="2">
    <citation type="journal article" date="2023" name="Science">
        <title>Genomic signatures of disease resistance in endangered staghorn corals.</title>
        <authorList>
            <person name="Vollmer S.V."/>
            <person name="Selwyn J.D."/>
            <person name="Despard B.A."/>
            <person name="Roesel C.L."/>
        </authorList>
    </citation>
    <scope>NUCLEOTIDE SEQUENCE</scope>
    <source>
        <strain evidence="8">K2</strain>
    </source>
</reference>
<dbReference type="GO" id="GO:0019773">
    <property type="term" value="C:proteasome core complex, alpha-subunit complex"/>
    <property type="evidence" value="ECO:0007669"/>
    <property type="project" value="UniProtKB-UniRule"/>
</dbReference>
<dbReference type="InterPro" id="IPR000426">
    <property type="entry name" value="Proteasome_asu_N"/>
</dbReference>
<dbReference type="FunFam" id="3.60.20.10:FF:000007">
    <property type="entry name" value="Proteasome subunit alpha type"/>
    <property type="match status" value="1"/>
</dbReference>
<comment type="caution">
    <text evidence="8">The sequence shown here is derived from an EMBL/GenBank/DDBJ whole genome shotgun (WGS) entry which is preliminary data.</text>
</comment>
<organism evidence="8 9">
    <name type="scientific">Acropora cervicornis</name>
    <name type="common">Staghorn coral</name>
    <dbReference type="NCBI Taxonomy" id="6130"/>
    <lineage>
        <taxon>Eukaryota</taxon>
        <taxon>Metazoa</taxon>
        <taxon>Cnidaria</taxon>
        <taxon>Anthozoa</taxon>
        <taxon>Hexacorallia</taxon>
        <taxon>Scleractinia</taxon>
        <taxon>Astrocoeniina</taxon>
        <taxon>Acroporidae</taxon>
        <taxon>Acropora</taxon>
    </lineage>
</organism>
<comment type="similarity">
    <text evidence="5 6">Belongs to the peptidase T1A family.</text>
</comment>
<dbReference type="InterPro" id="IPR001353">
    <property type="entry name" value="Proteasome_sua/b"/>
</dbReference>
<keyword evidence="3 5" id="KW-0647">Proteasome</keyword>
<evidence type="ECO:0000256" key="5">
    <source>
        <dbReference type="PROSITE-ProRule" id="PRU00808"/>
    </source>
</evidence>
<evidence type="ECO:0000313" key="8">
    <source>
        <dbReference type="EMBL" id="KAK2567478.1"/>
    </source>
</evidence>
<dbReference type="Proteomes" id="UP001249851">
    <property type="component" value="Unassembled WGS sequence"/>
</dbReference>
<dbReference type="GO" id="GO:0006511">
    <property type="term" value="P:ubiquitin-dependent protein catabolic process"/>
    <property type="evidence" value="ECO:0007669"/>
    <property type="project" value="InterPro"/>
</dbReference>
<sequence>MSSIGTGYDLSASQFSPDGRVFQVEYAVKAVENSGTIVGIKGKDGVVFGVEKLVLSKLYEYGANKRIIHIDSHIGMVLFNADNRQNFKITEKGTFTKKAVAGLIADARQIVNVAREEAADFRSTYGSPIPLKHLIDRVSGYIHAHTLHSSVRPFGCSVLMSSFGADGPELYMIDPSGVSWGYHGCSIGKAKQAAKTEIEKLKMKDMRCEELVKEVAKIIYVVHDEVKDKNFELELSWIGDVTNGKHEWVPKNIAEAAEKYAKESLEEDSSSEDDD</sequence>
<evidence type="ECO:0000259" key="7">
    <source>
        <dbReference type="PROSITE" id="PS00388"/>
    </source>
</evidence>
<keyword evidence="2 6" id="KW-0963">Cytoplasm</keyword>
<dbReference type="Pfam" id="PF10584">
    <property type="entry name" value="Proteasome_A_N"/>
    <property type="match status" value="1"/>
</dbReference>
<keyword evidence="4 6" id="KW-0539">Nucleus</keyword>
<comment type="function">
    <text evidence="1">The proteasome is a multicatalytic proteinase complex which is characterized by its ability to cleave peptides with Arg, Phe, Tyr, Leu, and Glu adjacent to the leaving group at neutral or slightly basic pH. The proteasome has an ATP-dependent proteolytic activity.</text>
</comment>
<comment type="subcellular location">
    <subcellularLocation>
        <location evidence="6">Cytoplasm</location>
    </subcellularLocation>
    <subcellularLocation>
        <location evidence="6">Nucleus</location>
    </subcellularLocation>
</comment>
<dbReference type="PANTHER" id="PTHR11599">
    <property type="entry name" value="PROTEASOME SUBUNIT ALPHA/BETA"/>
    <property type="match status" value="1"/>
</dbReference>
<dbReference type="Gene3D" id="3.60.20.10">
    <property type="entry name" value="Glutamine Phosphoribosylpyrophosphate, subunit 1, domain 1"/>
    <property type="match status" value="1"/>
</dbReference>
<evidence type="ECO:0000256" key="2">
    <source>
        <dbReference type="ARBA" id="ARBA00022490"/>
    </source>
</evidence>
<dbReference type="GO" id="GO:0005737">
    <property type="term" value="C:cytoplasm"/>
    <property type="evidence" value="ECO:0007669"/>
    <property type="project" value="UniProtKB-SubCell"/>
</dbReference>
<gene>
    <name evidence="8" type="ORF">P5673_008300</name>
</gene>
<keyword evidence="9" id="KW-1185">Reference proteome</keyword>
<dbReference type="InterPro" id="IPR050115">
    <property type="entry name" value="Proteasome_alpha"/>
</dbReference>
<name>A0AAD9QU19_ACRCE</name>
<protein>
    <recommendedName>
        <fullName evidence="6">Proteasome subunit alpha type</fullName>
    </recommendedName>
</protein>
<evidence type="ECO:0000256" key="3">
    <source>
        <dbReference type="ARBA" id="ARBA00022942"/>
    </source>
</evidence>
<dbReference type="AlphaFoldDB" id="A0AAD9QU19"/>
<dbReference type="SMART" id="SM00948">
    <property type="entry name" value="Proteasome_A_N"/>
    <property type="match status" value="1"/>
</dbReference>
<dbReference type="PROSITE" id="PS00388">
    <property type="entry name" value="PROTEASOME_ALPHA_1"/>
    <property type="match status" value="1"/>
</dbReference>
<accession>A0AAD9QU19</accession>
<evidence type="ECO:0000256" key="1">
    <source>
        <dbReference type="ARBA" id="ARBA00002000"/>
    </source>
</evidence>
<feature type="domain" description="Proteasome alpha-type subunits" evidence="7">
    <location>
        <begin position="8"/>
        <end position="30"/>
    </location>
</feature>
<dbReference type="CDD" id="cd03751">
    <property type="entry name" value="proteasome_alpha_type_3"/>
    <property type="match status" value="1"/>
</dbReference>
<reference evidence="8" key="1">
    <citation type="journal article" date="2023" name="G3 (Bethesda)">
        <title>Whole genome assembly and annotation of the endangered Caribbean coral Acropora cervicornis.</title>
        <authorList>
            <person name="Selwyn J.D."/>
            <person name="Vollmer S.V."/>
        </authorList>
    </citation>
    <scope>NUCLEOTIDE SEQUENCE</scope>
    <source>
        <strain evidence="8">K2</strain>
    </source>
</reference>
<dbReference type="InterPro" id="IPR023332">
    <property type="entry name" value="Proteasome_alpha-type"/>
</dbReference>
<dbReference type="EMBL" id="JARQWQ010000014">
    <property type="protein sequence ID" value="KAK2567478.1"/>
    <property type="molecule type" value="Genomic_DNA"/>
</dbReference>
<dbReference type="Pfam" id="PF00227">
    <property type="entry name" value="Proteasome"/>
    <property type="match status" value="2"/>
</dbReference>
<comment type="subunit">
    <text evidence="6">The 26S proteasome consists of a 20S proteasome core and two 19S regulatory subunits.</text>
</comment>
<dbReference type="SUPFAM" id="SSF56235">
    <property type="entry name" value="N-terminal nucleophile aminohydrolases (Ntn hydrolases)"/>
    <property type="match status" value="1"/>
</dbReference>
<evidence type="ECO:0000313" key="9">
    <source>
        <dbReference type="Proteomes" id="UP001249851"/>
    </source>
</evidence>
<proteinExistence type="inferred from homology"/>
<evidence type="ECO:0000256" key="4">
    <source>
        <dbReference type="ARBA" id="ARBA00023242"/>
    </source>
</evidence>
<dbReference type="PROSITE" id="PS51475">
    <property type="entry name" value="PROTEASOME_ALPHA_2"/>
    <property type="match status" value="1"/>
</dbReference>